<feature type="domain" description="Rrn7/TAF1B N-terminal cyclin" evidence="11">
    <location>
        <begin position="86"/>
        <end position="291"/>
    </location>
</feature>
<gene>
    <name evidence="13" type="ORF">PYCCODRAFT_1387083</name>
</gene>
<feature type="compositionally biased region" description="Basic and acidic residues" evidence="10">
    <location>
        <begin position="156"/>
        <end position="178"/>
    </location>
</feature>
<comment type="subcellular location">
    <subcellularLocation>
        <location evidence="1">Nucleus</location>
        <location evidence="1">Nucleolus</location>
    </subcellularLocation>
</comment>
<keyword evidence="5" id="KW-0862">Zinc</keyword>
<evidence type="ECO:0000259" key="11">
    <source>
        <dbReference type="Pfam" id="PF20644"/>
    </source>
</evidence>
<dbReference type="GO" id="GO:0042790">
    <property type="term" value="P:nucleolar large rRNA transcription by RNA polymerase I"/>
    <property type="evidence" value="ECO:0007669"/>
    <property type="project" value="TreeGrafter"/>
</dbReference>
<dbReference type="PANTHER" id="PTHR31576:SF2">
    <property type="entry name" value="TATA BOX-BINDING PROTEIN-ASSOCIATED FACTOR RNA POLYMERASE I SUBUNIT B"/>
    <property type="match status" value="1"/>
</dbReference>
<dbReference type="PANTHER" id="PTHR31576">
    <property type="entry name" value="TATA BOX-BINDING PROTEIN-ASSOCIATED FACTOR RNA POLYMERASE I SUBUNIT B"/>
    <property type="match status" value="1"/>
</dbReference>
<evidence type="ECO:0000256" key="1">
    <source>
        <dbReference type="ARBA" id="ARBA00004604"/>
    </source>
</evidence>
<keyword evidence="14" id="KW-1185">Reference proteome</keyword>
<feature type="compositionally biased region" description="Basic residues" evidence="10">
    <location>
        <begin position="52"/>
        <end position="64"/>
    </location>
</feature>
<evidence type="ECO:0000313" key="14">
    <source>
        <dbReference type="Proteomes" id="UP000193067"/>
    </source>
</evidence>
<feature type="region of interest" description="Disordered" evidence="10">
    <location>
        <begin position="128"/>
        <end position="243"/>
    </location>
</feature>
<dbReference type="EMBL" id="KZ084097">
    <property type="protein sequence ID" value="OSD04228.1"/>
    <property type="molecule type" value="Genomic_DNA"/>
</dbReference>
<evidence type="ECO:0008006" key="15">
    <source>
        <dbReference type="Google" id="ProtNLM"/>
    </source>
</evidence>
<sequence length="622" mass="69764">MAPRRRCPVCGSKQWHKEPSSGLITCSEGHVLQNYRNETREVTELGPHAVRKRTLKSGRKKKERQSKADPKLYHGERARFHYFQCLQLIFRMQASALIRLWRLPPEFEIICRDVWALHLSLLPNPPSPEPLLHEQDAAGDGEPSSIGPSASRRTPRAHDGSDSDGTTDREDRDKEHDQGQTSSSSSTSDSESASESESDGLQSDSELEELMRANSETPSSEEDELENTPRPKQPARKRKRRTFGQYEAPASTVSCLVLACWTLRLPVMYMDFTRLIESYDLPYLDPLRLLPVDMTRHLRKHTVQALSPHFPPSPLHLHRLTSRLARLMHSKYDIYTPELNAAPVLWKAVRTLQGTPTLYVLTKRIARLVSIPLTLHRSLAPALAREKKRDPTFHKQDSAVPEVALAAAVIVVMKLVYGLDGSPRNLRDKDDPACALPVLSELIAAIRAAEKATEAARPPYATDSQLSALDMNDRMLDEYLRFCEKALLPREDQMSTRNVTTDHFPLGEGRTSPLEMFDESFGEDPTPPAMSANAVDDRPDVLGPGQDYHIYNTQDILGTVPDDLEAVVSRAAQWAGMDQDYVLGVVERFERRVLRWLESLKRKERGERAAAAAAASAAAAAE</sequence>
<dbReference type="Proteomes" id="UP000193067">
    <property type="component" value="Unassembled WGS sequence"/>
</dbReference>
<evidence type="ECO:0000313" key="13">
    <source>
        <dbReference type="EMBL" id="OSD04228.1"/>
    </source>
</evidence>
<feature type="compositionally biased region" description="Low complexity" evidence="10">
    <location>
        <begin position="181"/>
        <end position="191"/>
    </location>
</feature>
<evidence type="ECO:0000256" key="6">
    <source>
        <dbReference type="ARBA" id="ARBA00023015"/>
    </source>
</evidence>
<dbReference type="STRING" id="1353009.A0A1Y2IT03"/>
<dbReference type="GO" id="GO:0001164">
    <property type="term" value="F:RNA polymerase I core promoter sequence-specific DNA binding"/>
    <property type="evidence" value="ECO:0007669"/>
    <property type="project" value="InterPro"/>
</dbReference>
<keyword evidence="8" id="KW-0804">Transcription</keyword>
<dbReference type="InterPro" id="IPR048538">
    <property type="entry name" value="Rrn7_cyclin_C"/>
</dbReference>
<proteinExistence type="inferred from homology"/>
<dbReference type="InterPro" id="IPR033599">
    <property type="entry name" value="TAF1B/Rrn7"/>
</dbReference>
<name>A0A1Y2IT03_TRAC3</name>
<keyword evidence="3" id="KW-0479">Metal-binding</keyword>
<feature type="compositionally biased region" description="Basic residues" evidence="10">
    <location>
        <begin position="233"/>
        <end position="242"/>
    </location>
</feature>
<keyword evidence="7" id="KW-0238">DNA-binding</keyword>
<dbReference type="AlphaFoldDB" id="A0A1Y2IT03"/>
<evidence type="ECO:0000256" key="3">
    <source>
        <dbReference type="ARBA" id="ARBA00022723"/>
    </source>
</evidence>
<organism evidence="13 14">
    <name type="scientific">Trametes coccinea (strain BRFM310)</name>
    <name type="common">Pycnoporus coccineus</name>
    <dbReference type="NCBI Taxonomy" id="1353009"/>
    <lineage>
        <taxon>Eukaryota</taxon>
        <taxon>Fungi</taxon>
        <taxon>Dikarya</taxon>
        <taxon>Basidiomycota</taxon>
        <taxon>Agaricomycotina</taxon>
        <taxon>Agaricomycetes</taxon>
        <taxon>Polyporales</taxon>
        <taxon>Polyporaceae</taxon>
        <taxon>Trametes</taxon>
    </lineage>
</organism>
<dbReference type="InterPro" id="IPR048540">
    <property type="entry name" value="Rrn7_cyclin_N"/>
</dbReference>
<keyword evidence="6" id="KW-0805">Transcription regulation</keyword>
<evidence type="ECO:0000256" key="5">
    <source>
        <dbReference type="ARBA" id="ARBA00022833"/>
    </source>
</evidence>
<dbReference type="Pfam" id="PF20644">
    <property type="entry name" value="Rrn7_cyclin_N"/>
    <property type="match status" value="1"/>
</dbReference>
<dbReference type="Pfam" id="PF20645">
    <property type="entry name" value="Rrn7_cyclin_C"/>
    <property type="match status" value="1"/>
</dbReference>
<protein>
    <recommendedName>
        <fullName evidence="15">RRN7-type domain-containing protein</fullName>
    </recommendedName>
</protein>
<evidence type="ECO:0000256" key="9">
    <source>
        <dbReference type="ARBA" id="ARBA00023242"/>
    </source>
</evidence>
<comment type="similarity">
    <text evidence="2">Belongs to the RRN7/TAF1B family.</text>
</comment>
<feature type="domain" description="Rrn7/TAF1B C-terminal cyclin" evidence="12">
    <location>
        <begin position="311"/>
        <end position="486"/>
    </location>
</feature>
<evidence type="ECO:0000256" key="8">
    <source>
        <dbReference type="ARBA" id="ARBA00023163"/>
    </source>
</evidence>
<evidence type="ECO:0000256" key="4">
    <source>
        <dbReference type="ARBA" id="ARBA00022771"/>
    </source>
</evidence>
<evidence type="ECO:0000256" key="10">
    <source>
        <dbReference type="SAM" id="MobiDB-lite"/>
    </source>
</evidence>
<dbReference type="GO" id="GO:0008270">
    <property type="term" value="F:zinc ion binding"/>
    <property type="evidence" value="ECO:0007669"/>
    <property type="project" value="UniProtKB-KW"/>
</dbReference>
<accession>A0A1Y2IT03</accession>
<feature type="region of interest" description="Disordered" evidence="10">
    <location>
        <begin position="52"/>
        <end position="71"/>
    </location>
</feature>
<dbReference type="GO" id="GO:0070860">
    <property type="term" value="C:RNA polymerase I core factor complex"/>
    <property type="evidence" value="ECO:0007669"/>
    <property type="project" value="InterPro"/>
</dbReference>
<keyword evidence="4" id="KW-0863">Zinc-finger</keyword>
<evidence type="ECO:0000256" key="2">
    <source>
        <dbReference type="ARBA" id="ARBA00006899"/>
    </source>
</evidence>
<reference evidence="13 14" key="1">
    <citation type="journal article" date="2015" name="Biotechnol. Biofuels">
        <title>Enhanced degradation of softwood versus hardwood by the white-rot fungus Pycnoporus coccineus.</title>
        <authorList>
            <person name="Couturier M."/>
            <person name="Navarro D."/>
            <person name="Chevret D."/>
            <person name="Henrissat B."/>
            <person name="Piumi F."/>
            <person name="Ruiz-Duenas F.J."/>
            <person name="Martinez A.T."/>
            <person name="Grigoriev I.V."/>
            <person name="Riley R."/>
            <person name="Lipzen A."/>
            <person name="Berrin J.G."/>
            <person name="Master E.R."/>
            <person name="Rosso M.N."/>
        </authorList>
    </citation>
    <scope>NUCLEOTIDE SEQUENCE [LARGE SCALE GENOMIC DNA]</scope>
    <source>
        <strain evidence="13 14">BRFM310</strain>
    </source>
</reference>
<dbReference type="OrthoDB" id="428577at2759"/>
<keyword evidence="9" id="KW-0539">Nucleus</keyword>
<evidence type="ECO:0000259" key="12">
    <source>
        <dbReference type="Pfam" id="PF20645"/>
    </source>
</evidence>
<evidence type="ECO:0000256" key="7">
    <source>
        <dbReference type="ARBA" id="ARBA00023125"/>
    </source>
</evidence>